<dbReference type="InterPro" id="IPR001138">
    <property type="entry name" value="Zn2Cys6_DnaBD"/>
</dbReference>
<organism evidence="5 6">
    <name type="scientific">Venustampulla echinocandica</name>
    <dbReference type="NCBI Taxonomy" id="2656787"/>
    <lineage>
        <taxon>Eukaryota</taxon>
        <taxon>Fungi</taxon>
        <taxon>Dikarya</taxon>
        <taxon>Ascomycota</taxon>
        <taxon>Pezizomycotina</taxon>
        <taxon>Leotiomycetes</taxon>
        <taxon>Helotiales</taxon>
        <taxon>Pleuroascaceae</taxon>
        <taxon>Venustampulla</taxon>
    </lineage>
</organism>
<gene>
    <name evidence="5" type="ORF">BP5553_05603</name>
</gene>
<comment type="caution">
    <text evidence="5">The sequence shown here is derived from an EMBL/GenBank/DDBJ whole genome shotgun (WGS) entry which is preliminary data.</text>
</comment>
<dbReference type="CDD" id="cd00067">
    <property type="entry name" value="GAL4"/>
    <property type="match status" value="1"/>
</dbReference>
<dbReference type="RefSeq" id="XP_031870826.1">
    <property type="nucleotide sequence ID" value="XM_032014226.1"/>
</dbReference>
<dbReference type="SMART" id="SM00066">
    <property type="entry name" value="GAL4"/>
    <property type="match status" value="1"/>
</dbReference>
<dbReference type="STRING" id="2656787.A0A370TRL2"/>
<dbReference type="GO" id="GO:0000981">
    <property type="term" value="F:DNA-binding transcription factor activity, RNA polymerase II-specific"/>
    <property type="evidence" value="ECO:0007669"/>
    <property type="project" value="InterPro"/>
</dbReference>
<accession>A0A370TRL2</accession>
<dbReference type="InterPro" id="IPR036864">
    <property type="entry name" value="Zn2-C6_fun-type_DNA-bd_sf"/>
</dbReference>
<dbReference type="Proteomes" id="UP000254866">
    <property type="component" value="Unassembled WGS sequence"/>
</dbReference>
<feature type="domain" description="Zn(2)-C6 fungal-type" evidence="4">
    <location>
        <begin position="37"/>
        <end position="67"/>
    </location>
</feature>
<dbReference type="PANTHER" id="PTHR37534:SF46">
    <property type="entry name" value="ZN(II)2CYS6 TRANSCRIPTION FACTOR (EUROFUNG)"/>
    <property type="match status" value="1"/>
</dbReference>
<proteinExistence type="predicted"/>
<evidence type="ECO:0000259" key="4">
    <source>
        <dbReference type="PROSITE" id="PS50048"/>
    </source>
</evidence>
<keyword evidence="6" id="KW-1185">Reference proteome</keyword>
<evidence type="ECO:0000256" key="2">
    <source>
        <dbReference type="ARBA" id="ARBA00023242"/>
    </source>
</evidence>
<dbReference type="PANTHER" id="PTHR37534">
    <property type="entry name" value="TRANSCRIPTIONAL ACTIVATOR PROTEIN UGA3"/>
    <property type="match status" value="1"/>
</dbReference>
<evidence type="ECO:0000313" key="6">
    <source>
        <dbReference type="Proteomes" id="UP000254866"/>
    </source>
</evidence>
<comment type="subcellular location">
    <subcellularLocation>
        <location evidence="1">Nucleus</location>
    </subcellularLocation>
</comment>
<evidence type="ECO:0000256" key="3">
    <source>
        <dbReference type="SAM" id="MobiDB-lite"/>
    </source>
</evidence>
<feature type="compositionally biased region" description="Low complexity" evidence="3">
    <location>
        <begin position="1"/>
        <end position="24"/>
    </location>
</feature>
<dbReference type="GO" id="GO:0008270">
    <property type="term" value="F:zinc ion binding"/>
    <property type="evidence" value="ECO:0007669"/>
    <property type="project" value="InterPro"/>
</dbReference>
<sequence length="534" mass="60101">MISIRTSTPSTSISTSISTSTPTAPRRPPPRLRTKTGCFQCRKRRKKCDERKPFCTDCSKHGFRCVWPAPPTAIIRSEPQGHGPTLAAIEAPTNDDLDVLERRRAVDILFADDSTKIATTRSACYGLPGIRTSAEHYLSLYYRERYMPTLLRSHAHRGFANYSSLLVIGSQNSMIMNIFLATAATHAGWSNPRFKPLSIKYYNSVISSLRKAIDTQTVKGDEDWLLVVTNFLCLFEVGQGRIAATYNSGIVSHLAGLARILSIRSATDTRLKRSLKHPVLRTTAESFVHLSYTTAFYDSKADLLADLFSWDELQPYLEANRFSGARAFENSPLLGYNWRIYKTAFEVVRLSHKVPLNTVSSSRGQELDRELLEYDEEVRKDAETWGSDKRVKGLLQHTRMLISAARILALKTLRPETRASDPQIVQLVQDALATLRVVTINHEGTAYFCWPLAIISCAVSTEEDIAFLSQLLQNMWDRSQSGSVLCLKTAMETFWKSLEFRSSDDVKEVDGDKPNLFDVLVQGDGFMKHPLLKT</sequence>
<dbReference type="Gene3D" id="4.10.240.10">
    <property type="entry name" value="Zn(2)-C6 fungal-type DNA-binding domain"/>
    <property type="match status" value="1"/>
</dbReference>
<dbReference type="PROSITE" id="PS00463">
    <property type="entry name" value="ZN2_CY6_FUNGAL_1"/>
    <property type="match status" value="1"/>
</dbReference>
<name>A0A370TRL2_9HELO</name>
<feature type="region of interest" description="Disordered" evidence="3">
    <location>
        <begin position="1"/>
        <end position="34"/>
    </location>
</feature>
<dbReference type="Pfam" id="PF00172">
    <property type="entry name" value="Zn_clus"/>
    <property type="match status" value="1"/>
</dbReference>
<dbReference type="Pfam" id="PF11951">
    <property type="entry name" value="Fungal_trans_2"/>
    <property type="match status" value="1"/>
</dbReference>
<evidence type="ECO:0000313" key="5">
    <source>
        <dbReference type="EMBL" id="RDL38170.1"/>
    </source>
</evidence>
<dbReference type="OrthoDB" id="1919336at2759"/>
<dbReference type="AlphaFoldDB" id="A0A370TRL2"/>
<dbReference type="PROSITE" id="PS50048">
    <property type="entry name" value="ZN2_CY6_FUNGAL_2"/>
    <property type="match status" value="1"/>
</dbReference>
<reference evidence="5 6" key="1">
    <citation type="journal article" date="2018" name="IMA Fungus">
        <title>IMA Genome-F 9: Draft genome sequence of Annulohypoxylon stygium, Aspergillus mulundensis, Berkeleyomyces basicola (syn. Thielaviopsis basicola), Ceratocystis smalleyi, two Cercospora beticola strains, Coleophoma cylindrospora, Fusarium fracticaudum, Phialophora cf. hyalina, and Morchella septimelata.</title>
        <authorList>
            <person name="Wingfield B.D."/>
            <person name="Bills G.F."/>
            <person name="Dong Y."/>
            <person name="Huang W."/>
            <person name="Nel W.J."/>
            <person name="Swalarsk-Parry B.S."/>
            <person name="Vaghefi N."/>
            <person name="Wilken P.M."/>
            <person name="An Z."/>
            <person name="de Beer Z.W."/>
            <person name="De Vos L."/>
            <person name="Chen L."/>
            <person name="Duong T.A."/>
            <person name="Gao Y."/>
            <person name="Hammerbacher A."/>
            <person name="Kikkert J.R."/>
            <person name="Li Y."/>
            <person name="Li H."/>
            <person name="Li K."/>
            <person name="Li Q."/>
            <person name="Liu X."/>
            <person name="Ma X."/>
            <person name="Naidoo K."/>
            <person name="Pethybridge S.J."/>
            <person name="Sun J."/>
            <person name="Steenkamp E.T."/>
            <person name="van der Nest M.A."/>
            <person name="van Wyk S."/>
            <person name="Wingfield M.J."/>
            <person name="Xiong C."/>
            <person name="Yue Q."/>
            <person name="Zhang X."/>
        </authorList>
    </citation>
    <scope>NUCLEOTIDE SEQUENCE [LARGE SCALE GENOMIC DNA]</scope>
    <source>
        <strain evidence="5 6">BP 5553</strain>
    </source>
</reference>
<dbReference type="GO" id="GO:0005634">
    <property type="term" value="C:nucleus"/>
    <property type="evidence" value="ECO:0007669"/>
    <property type="project" value="UniProtKB-SubCell"/>
</dbReference>
<keyword evidence="2" id="KW-0539">Nucleus</keyword>
<dbReference type="EMBL" id="NPIC01000003">
    <property type="protein sequence ID" value="RDL38170.1"/>
    <property type="molecule type" value="Genomic_DNA"/>
</dbReference>
<dbReference type="InterPro" id="IPR021858">
    <property type="entry name" value="Fun_TF"/>
</dbReference>
<protein>
    <recommendedName>
        <fullName evidence="4">Zn(2)-C6 fungal-type domain-containing protein</fullName>
    </recommendedName>
</protein>
<dbReference type="GeneID" id="43598452"/>
<dbReference type="SUPFAM" id="SSF57701">
    <property type="entry name" value="Zn2/Cys6 DNA-binding domain"/>
    <property type="match status" value="1"/>
</dbReference>
<evidence type="ECO:0000256" key="1">
    <source>
        <dbReference type="ARBA" id="ARBA00004123"/>
    </source>
</evidence>